<reference evidence="4 5" key="1">
    <citation type="submission" date="2017-12" db="EMBL/GenBank/DDBJ databases">
        <authorList>
            <person name="Hurst M.R.H."/>
        </authorList>
    </citation>
    <scope>NUCLEOTIDE SEQUENCE [LARGE SCALE GENOMIC DNA]</scope>
    <source>
        <strain evidence="4 5">SY-3-19</strain>
    </source>
</reference>
<dbReference type="InterPro" id="IPR052155">
    <property type="entry name" value="Biofilm_reg_signaling"/>
</dbReference>
<protein>
    <submittedName>
        <fullName evidence="4">PAS domain S-box protein</fullName>
    </submittedName>
</protein>
<feature type="domain" description="EAL" evidence="2">
    <location>
        <begin position="305"/>
        <end position="555"/>
    </location>
</feature>
<evidence type="ECO:0000259" key="2">
    <source>
        <dbReference type="PROSITE" id="PS50883"/>
    </source>
</evidence>
<dbReference type="Pfam" id="PF00990">
    <property type="entry name" value="GGDEF"/>
    <property type="match status" value="1"/>
</dbReference>
<name>A0A2S7K5Z0_9PROT</name>
<dbReference type="Proteomes" id="UP000239504">
    <property type="component" value="Unassembled WGS sequence"/>
</dbReference>
<dbReference type="PROSITE" id="PS50112">
    <property type="entry name" value="PAS"/>
    <property type="match status" value="1"/>
</dbReference>
<sequence>MKIADNIASISDLQAIINVMPLPVFIKNRAHRIVLLNDAACEFFGHSREVMIGFSDYDLFPDEEVEVFHAADDRVFDDGVLSENEEQVTDAAGKTRTVITRKRRVRLEDADYLVATITDVTAYREAEAHNYHLAFHDTLTGLPNRALLNERIDQALLRRQRSGERCTLLYIDLDRFKEVNDAFGHQAGDALLQAFAERLTMIVRASDTVARLGGDEFAVLLIDRGKQADVELVCRRILEAAAEPFFVENTRAFVSASIGVADAIKDLDNVELQRQADVALYQAKREGRACFRRFTSELDKHIQHLRRLESDLREALAKKSGLEVYYQPLFTTADEKLAGMEALIRWRHPELGLLQPEEFIPVAEESGLIVPLGDWVLQQACLMMAQWPDITLAVNLSPVQLREENLAERIVEILNEANLDPSRLELELTEGAILNTNENIRTCLKKLRAAGVKIVLDDFGTGYSSLTHLQKLDVDKVKIDKSFVNDIAANDQSEAIVHAVTYLARVLGIPVTAEGVENSRQHDLLRIIGCTEMQGFLYSHPLSAEDTRRFLADKKKWTHVA</sequence>
<dbReference type="NCBIfam" id="TIGR00229">
    <property type="entry name" value="sensory_box"/>
    <property type="match status" value="1"/>
</dbReference>
<feature type="domain" description="GGDEF" evidence="3">
    <location>
        <begin position="164"/>
        <end position="296"/>
    </location>
</feature>
<dbReference type="InterPro" id="IPR013656">
    <property type="entry name" value="PAS_4"/>
</dbReference>
<dbReference type="AlphaFoldDB" id="A0A2S7K5Z0"/>
<feature type="domain" description="PAS" evidence="1">
    <location>
        <begin position="9"/>
        <end position="79"/>
    </location>
</feature>
<gene>
    <name evidence="4" type="ORF">CW354_05950</name>
</gene>
<dbReference type="Gene3D" id="3.30.70.270">
    <property type="match status" value="1"/>
</dbReference>
<dbReference type="CDD" id="cd01948">
    <property type="entry name" value="EAL"/>
    <property type="match status" value="1"/>
</dbReference>
<dbReference type="PANTHER" id="PTHR44757">
    <property type="entry name" value="DIGUANYLATE CYCLASE DGCP"/>
    <property type="match status" value="1"/>
</dbReference>
<evidence type="ECO:0000259" key="1">
    <source>
        <dbReference type="PROSITE" id="PS50112"/>
    </source>
</evidence>
<dbReference type="PROSITE" id="PS50887">
    <property type="entry name" value="GGDEF"/>
    <property type="match status" value="1"/>
</dbReference>
<dbReference type="EMBL" id="PJCH01000005">
    <property type="protein sequence ID" value="PQA87891.1"/>
    <property type="molecule type" value="Genomic_DNA"/>
</dbReference>
<dbReference type="Pfam" id="PF08448">
    <property type="entry name" value="PAS_4"/>
    <property type="match status" value="1"/>
</dbReference>
<evidence type="ECO:0000259" key="3">
    <source>
        <dbReference type="PROSITE" id="PS50887"/>
    </source>
</evidence>
<dbReference type="Gene3D" id="3.30.450.20">
    <property type="entry name" value="PAS domain"/>
    <property type="match status" value="1"/>
</dbReference>
<dbReference type="InterPro" id="IPR001633">
    <property type="entry name" value="EAL_dom"/>
</dbReference>
<dbReference type="SUPFAM" id="SSF141868">
    <property type="entry name" value="EAL domain-like"/>
    <property type="match status" value="1"/>
</dbReference>
<dbReference type="InterPro" id="IPR043128">
    <property type="entry name" value="Rev_trsase/Diguanyl_cyclase"/>
</dbReference>
<comment type="caution">
    <text evidence="4">The sequence shown here is derived from an EMBL/GenBank/DDBJ whole genome shotgun (WGS) entry which is preliminary data.</text>
</comment>
<dbReference type="RefSeq" id="WP_104829136.1">
    <property type="nucleotide sequence ID" value="NZ_PJCH01000005.1"/>
</dbReference>
<dbReference type="NCBIfam" id="TIGR00254">
    <property type="entry name" value="GGDEF"/>
    <property type="match status" value="1"/>
</dbReference>
<dbReference type="SMART" id="SM00267">
    <property type="entry name" value="GGDEF"/>
    <property type="match status" value="1"/>
</dbReference>
<dbReference type="SUPFAM" id="SSF55785">
    <property type="entry name" value="PYP-like sensor domain (PAS domain)"/>
    <property type="match status" value="1"/>
</dbReference>
<dbReference type="InterPro" id="IPR000160">
    <property type="entry name" value="GGDEF_dom"/>
</dbReference>
<dbReference type="OrthoDB" id="7279500at2"/>
<dbReference type="InterPro" id="IPR000014">
    <property type="entry name" value="PAS"/>
</dbReference>
<dbReference type="CDD" id="cd01949">
    <property type="entry name" value="GGDEF"/>
    <property type="match status" value="1"/>
</dbReference>
<dbReference type="Pfam" id="PF00563">
    <property type="entry name" value="EAL"/>
    <property type="match status" value="1"/>
</dbReference>
<dbReference type="GO" id="GO:0003824">
    <property type="term" value="F:catalytic activity"/>
    <property type="evidence" value="ECO:0007669"/>
    <property type="project" value="UniProtKB-ARBA"/>
</dbReference>
<organism evidence="4 5">
    <name type="scientific">Hyphococcus luteus</name>
    <dbReference type="NCBI Taxonomy" id="2058213"/>
    <lineage>
        <taxon>Bacteria</taxon>
        <taxon>Pseudomonadati</taxon>
        <taxon>Pseudomonadota</taxon>
        <taxon>Alphaproteobacteria</taxon>
        <taxon>Parvularculales</taxon>
        <taxon>Parvularculaceae</taxon>
        <taxon>Hyphococcus</taxon>
    </lineage>
</organism>
<dbReference type="InterPro" id="IPR035965">
    <property type="entry name" value="PAS-like_dom_sf"/>
</dbReference>
<dbReference type="InterPro" id="IPR035919">
    <property type="entry name" value="EAL_sf"/>
</dbReference>
<dbReference type="SMART" id="SM00091">
    <property type="entry name" value="PAS"/>
    <property type="match status" value="1"/>
</dbReference>
<evidence type="ECO:0000313" key="4">
    <source>
        <dbReference type="EMBL" id="PQA87891.1"/>
    </source>
</evidence>
<dbReference type="InterPro" id="IPR029787">
    <property type="entry name" value="Nucleotide_cyclase"/>
</dbReference>
<dbReference type="CDD" id="cd00130">
    <property type="entry name" value="PAS"/>
    <property type="match status" value="1"/>
</dbReference>
<dbReference type="PANTHER" id="PTHR44757:SF2">
    <property type="entry name" value="BIOFILM ARCHITECTURE MAINTENANCE PROTEIN MBAA"/>
    <property type="match status" value="1"/>
</dbReference>
<dbReference type="Gene3D" id="3.20.20.450">
    <property type="entry name" value="EAL domain"/>
    <property type="match status" value="1"/>
</dbReference>
<dbReference type="FunFam" id="3.30.70.270:FF:000001">
    <property type="entry name" value="Diguanylate cyclase domain protein"/>
    <property type="match status" value="1"/>
</dbReference>
<accession>A0A2S7K5Z0</accession>
<dbReference type="PROSITE" id="PS50883">
    <property type="entry name" value="EAL"/>
    <property type="match status" value="1"/>
</dbReference>
<dbReference type="SUPFAM" id="SSF55073">
    <property type="entry name" value="Nucleotide cyclase"/>
    <property type="match status" value="1"/>
</dbReference>
<proteinExistence type="predicted"/>
<dbReference type="SMART" id="SM00052">
    <property type="entry name" value="EAL"/>
    <property type="match status" value="1"/>
</dbReference>
<keyword evidence="5" id="KW-1185">Reference proteome</keyword>
<evidence type="ECO:0000313" key="5">
    <source>
        <dbReference type="Proteomes" id="UP000239504"/>
    </source>
</evidence>